<evidence type="ECO:0000256" key="6">
    <source>
        <dbReference type="SAM" id="MobiDB-lite"/>
    </source>
</evidence>
<dbReference type="PANTHER" id="PTHR35827">
    <property type="entry name" value="ZINC FINGER BED DOMAIN-CONTAINING PROTEIN 3"/>
    <property type="match status" value="1"/>
</dbReference>
<gene>
    <name evidence="8" type="primary">ZBED2</name>
</gene>
<proteinExistence type="predicted"/>
<dbReference type="InterPro" id="IPR043471">
    <property type="entry name" value="ZBED2/3"/>
</dbReference>
<dbReference type="GO" id="GO:0008270">
    <property type="term" value="F:zinc ion binding"/>
    <property type="evidence" value="ECO:0007669"/>
    <property type="project" value="UniProtKB-KW"/>
</dbReference>
<reference evidence="8" key="2">
    <citation type="submission" date="2025-08" db="UniProtKB">
        <authorList>
            <consortium name="Ensembl"/>
        </authorList>
    </citation>
    <scope>IDENTIFICATION</scope>
    <source>
        <strain evidence="8">Glennie</strain>
    </source>
</reference>
<name>A0A6I8NQW5_ORNAN</name>
<reference evidence="8" key="3">
    <citation type="submission" date="2025-09" db="UniProtKB">
        <authorList>
            <consortium name="Ensembl"/>
        </authorList>
    </citation>
    <scope>IDENTIFICATION</scope>
    <source>
        <strain evidence="8">Glennie</strain>
    </source>
</reference>
<dbReference type="InterPro" id="IPR003656">
    <property type="entry name" value="Znf_BED"/>
</dbReference>
<feature type="compositionally biased region" description="Acidic residues" evidence="6">
    <location>
        <begin position="1"/>
        <end position="21"/>
    </location>
</feature>
<feature type="region of interest" description="Disordered" evidence="6">
    <location>
        <begin position="1"/>
        <end position="49"/>
    </location>
</feature>
<dbReference type="OMA" id="GHHPNQY"/>
<dbReference type="SMART" id="SM00614">
    <property type="entry name" value="ZnF_BED"/>
    <property type="match status" value="1"/>
</dbReference>
<sequence length="224" mass="25279">MPREEVGEEKDAEMKEEDAEEDGKTKEDESGEARTFLGPLAGAVPSPTPHGRGVKFSEAWEYFYLAPARLGHHPNQYAICRLCGRQVSRGPGVNVGTTALWKHLKSMHKGELEKSGHAQVAQHPRPRAQGARPPPPGAEGDWARLLEQVGALALWASRRERAVERRERAVERRERAVERRERAVEEVEKAIVELRWKNWRVSARPRYALSVPTSCIKPARRCTV</sequence>
<dbReference type="GO" id="GO:0045618">
    <property type="term" value="P:positive regulation of keratinocyte differentiation"/>
    <property type="evidence" value="ECO:0007669"/>
    <property type="project" value="Ensembl"/>
</dbReference>
<protein>
    <submittedName>
        <fullName evidence="8">Zinc finger BED-type containing 2</fullName>
    </submittedName>
</protein>
<dbReference type="Pfam" id="PF02892">
    <property type="entry name" value="zf-BED"/>
    <property type="match status" value="1"/>
</dbReference>
<evidence type="ECO:0000256" key="4">
    <source>
        <dbReference type="PROSITE-ProRule" id="PRU00027"/>
    </source>
</evidence>
<dbReference type="PANTHER" id="PTHR35827:SF1">
    <property type="entry name" value="ZINC FINGER BED DOMAIN-CONTAINING PROTEIN 2"/>
    <property type="match status" value="1"/>
</dbReference>
<evidence type="ECO:0000313" key="9">
    <source>
        <dbReference type="Proteomes" id="UP000002279"/>
    </source>
</evidence>
<dbReference type="SUPFAM" id="SSF57667">
    <property type="entry name" value="beta-beta-alpha zinc fingers"/>
    <property type="match status" value="1"/>
</dbReference>
<feature type="coiled-coil region" evidence="5">
    <location>
        <begin position="159"/>
        <end position="197"/>
    </location>
</feature>
<dbReference type="GO" id="GO:0000977">
    <property type="term" value="F:RNA polymerase II transcription regulatory region sequence-specific DNA binding"/>
    <property type="evidence" value="ECO:0007669"/>
    <property type="project" value="Ensembl"/>
</dbReference>
<evidence type="ECO:0000256" key="5">
    <source>
        <dbReference type="SAM" id="Coils"/>
    </source>
</evidence>
<evidence type="ECO:0000256" key="3">
    <source>
        <dbReference type="ARBA" id="ARBA00022833"/>
    </source>
</evidence>
<feature type="domain" description="BED-type" evidence="7">
    <location>
        <begin position="54"/>
        <end position="115"/>
    </location>
</feature>
<dbReference type="AlphaFoldDB" id="A0A6I8NQW5"/>
<evidence type="ECO:0000313" key="8">
    <source>
        <dbReference type="Ensembl" id="ENSOANP00000043457.1"/>
    </source>
</evidence>
<dbReference type="Ensembl" id="ENSOANT00000066050.1">
    <property type="protein sequence ID" value="ENSOANP00000043457.1"/>
    <property type="gene ID" value="ENSOANG00000042237.1"/>
</dbReference>
<dbReference type="Bgee" id="ENSOANG00000042237">
    <property type="expression patterns" value="Expressed in fibroblast and 6 other cell types or tissues"/>
</dbReference>
<dbReference type="InterPro" id="IPR036236">
    <property type="entry name" value="Znf_C2H2_sf"/>
</dbReference>
<feature type="region of interest" description="Disordered" evidence="6">
    <location>
        <begin position="108"/>
        <end position="140"/>
    </location>
</feature>
<evidence type="ECO:0000259" key="7">
    <source>
        <dbReference type="PROSITE" id="PS50808"/>
    </source>
</evidence>
<accession>A0A6I8NQW5</accession>
<dbReference type="GeneTree" id="ENSGT00940000163343"/>
<dbReference type="Proteomes" id="UP000002279">
    <property type="component" value="Chromosome 17"/>
</dbReference>
<keyword evidence="2 4" id="KW-0863">Zinc-finger</keyword>
<keyword evidence="9" id="KW-1185">Reference proteome</keyword>
<evidence type="ECO:0000256" key="2">
    <source>
        <dbReference type="ARBA" id="ARBA00022771"/>
    </source>
</evidence>
<evidence type="ECO:0000256" key="1">
    <source>
        <dbReference type="ARBA" id="ARBA00022723"/>
    </source>
</evidence>
<organism evidence="8 9">
    <name type="scientific">Ornithorhynchus anatinus</name>
    <name type="common">Duckbill platypus</name>
    <dbReference type="NCBI Taxonomy" id="9258"/>
    <lineage>
        <taxon>Eukaryota</taxon>
        <taxon>Metazoa</taxon>
        <taxon>Chordata</taxon>
        <taxon>Craniata</taxon>
        <taxon>Vertebrata</taxon>
        <taxon>Euteleostomi</taxon>
        <taxon>Mammalia</taxon>
        <taxon>Monotremata</taxon>
        <taxon>Ornithorhynchidae</taxon>
        <taxon>Ornithorhynchus</taxon>
    </lineage>
</organism>
<dbReference type="InParanoid" id="A0A6I8NQW5"/>
<keyword evidence="5" id="KW-0175">Coiled coil</keyword>
<keyword evidence="3" id="KW-0862">Zinc</keyword>
<dbReference type="FunCoup" id="A0A6I8NQW5">
    <property type="interactions" value="12"/>
</dbReference>
<dbReference type="GO" id="GO:0001227">
    <property type="term" value="F:DNA-binding transcription repressor activity, RNA polymerase II-specific"/>
    <property type="evidence" value="ECO:0007669"/>
    <property type="project" value="Ensembl"/>
</dbReference>
<reference evidence="8 9" key="1">
    <citation type="journal article" date="2008" name="Nature">
        <title>Genome analysis of the platypus reveals unique signatures of evolution.</title>
        <authorList>
            <person name="Warren W.C."/>
            <person name="Hillier L.W."/>
            <person name="Marshall Graves J.A."/>
            <person name="Birney E."/>
            <person name="Ponting C.P."/>
            <person name="Grutzner F."/>
            <person name="Belov K."/>
            <person name="Miller W."/>
            <person name="Clarke L."/>
            <person name="Chinwalla A.T."/>
            <person name="Yang S.P."/>
            <person name="Heger A."/>
            <person name="Locke D.P."/>
            <person name="Miethke P."/>
            <person name="Waters P.D."/>
            <person name="Veyrunes F."/>
            <person name="Fulton L."/>
            <person name="Fulton B."/>
            <person name="Graves T."/>
            <person name="Wallis J."/>
            <person name="Puente X.S."/>
            <person name="Lopez-Otin C."/>
            <person name="Ordonez G.R."/>
            <person name="Eichler E.E."/>
            <person name="Chen L."/>
            <person name="Cheng Z."/>
            <person name="Deakin J.E."/>
            <person name="Alsop A."/>
            <person name="Thompson K."/>
            <person name="Kirby P."/>
            <person name="Papenfuss A.T."/>
            <person name="Wakefield M.J."/>
            <person name="Olender T."/>
            <person name="Lancet D."/>
            <person name="Huttley G.A."/>
            <person name="Smit A.F."/>
            <person name="Pask A."/>
            <person name="Temple-Smith P."/>
            <person name="Batzer M.A."/>
            <person name="Walker J.A."/>
            <person name="Konkel M.K."/>
            <person name="Harris R.S."/>
            <person name="Whittington C.M."/>
            <person name="Wong E.S."/>
            <person name="Gemmell N.J."/>
            <person name="Buschiazzo E."/>
            <person name="Vargas Jentzsch I.M."/>
            <person name="Merkel A."/>
            <person name="Schmitz J."/>
            <person name="Zemann A."/>
            <person name="Churakov G."/>
            <person name="Kriegs J.O."/>
            <person name="Brosius J."/>
            <person name="Murchison E.P."/>
            <person name="Sachidanandam R."/>
            <person name="Smith C."/>
            <person name="Hannon G.J."/>
            <person name="Tsend-Ayush E."/>
            <person name="McMillan D."/>
            <person name="Attenborough R."/>
            <person name="Rens W."/>
            <person name="Ferguson-Smith M."/>
            <person name="Lefevre C.M."/>
            <person name="Sharp J.A."/>
            <person name="Nicholas K.R."/>
            <person name="Ray D.A."/>
            <person name="Kube M."/>
            <person name="Reinhardt R."/>
            <person name="Pringle T.H."/>
            <person name="Taylor J."/>
            <person name="Jones R.C."/>
            <person name="Nixon B."/>
            <person name="Dacheux J.L."/>
            <person name="Niwa H."/>
            <person name="Sekita Y."/>
            <person name="Huang X."/>
            <person name="Stark A."/>
            <person name="Kheradpour P."/>
            <person name="Kellis M."/>
            <person name="Flicek P."/>
            <person name="Chen Y."/>
            <person name="Webber C."/>
            <person name="Hardison R."/>
            <person name="Nelson J."/>
            <person name="Hallsworth-Pepin K."/>
            <person name="Delehaunty K."/>
            <person name="Markovic C."/>
            <person name="Minx P."/>
            <person name="Feng Y."/>
            <person name="Kremitzki C."/>
            <person name="Mitreva M."/>
            <person name="Glasscock J."/>
            <person name="Wylie T."/>
            <person name="Wohldmann P."/>
            <person name="Thiru P."/>
            <person name="Nhan M.N."/>
            <person name="Pohl C.S."/>
            <person name="Smith S.M."/>
            <person name="Hou S."/>
            <person name="Nefedov M."/>
            <person name="de Jong P.J."/>
            <person name="Renfree M.B."/>
            <person name="Mardis E.R."/>
            <person name="Wilson R.K."/>
        </authorList>
    </citation>
    <scope>NUCLEOTIDE SEQUENCE [LARGE SCALE GENOMIC DNA]</scope>
    <source>
        <strain evidence="8 9">Glennie</strain>
    </source>
</reference>
<feature type="compositionally biased region" description="Basic and acidic residues" evidence="6">
    <location>
        <begin position="22"/>
        <end position="32"/>
    </location>
</feature>
<dbReference type="PROSITE" id="PS50808">
    <property type="entry name" value="ZF_BED"/>
    <property type="match status" value="1"/>
</dbReference>
<keyword evidence="1" id="KW-0479">Metal-binding</keyword>